<dbReference type="InterPro" id="IPR002104">
    <property type="entry name" value="Integrase_catalytic"/>
</dbReference>
<comment type="caution">
    <text evidence="3">The sequence shown here is derived from an EMBL/GenBank/DDBJ whole genome shotgun (WGS) entry which is preliminary data.</text>
</comment>
<dbReference type="SUPFAM" id="SSF56349">
    <property type="entry name" value="DNA breaking-rejoining enzymes"/>
    <property type="match status" value="1"/>
</dbReference>
<organism evidence="3 4">
    <name type="scientific">Blautia hansenii</name>
    <name type="common">Ruminococcus hansenii</name>
    <dbReference type="NCBI Taxonomy" id="1322"/>
    <lineage>
        <taxon>Bacteria</taxon>
        <taxon>Bacillati</taxon>
        <taxon>Bacillota</taxon>
        <taxon>Clostridia</taxon>
        <taxon>Lachnospirales</taxon>
        <taxon>Lachnospiraceae</taxon>
        <taxon>Blautia</taxon>
    </lineage>
</organism>
<evidence type="ECO:0000313" key="3">
    <source>
        <dbReference type="EMBL" id="NSJ86785.1"/>
    </source>
</evidence>
<name>A0ABX2I9W1_BLAHA</name>
<keyword evidence="4" id="KW-1185">Reference proteome</keyword>
<dbReference type="EMBL" id="JAAITA010000016">
    <property type="protein sequence ID" value="NSJ86785.1"/>
    <property type="molecule type" value="Genomic_DNA"/>
</dbReference>
<reference evidence="3 4" key="1">
    <citation type="journal article" date="2020" name="Cell Host Microbe">
        <title>Functional and Genomic Variation between Human-Derived Isolates of Lachnospiraceae Reveals Inter- and Intra-Species Diversity.</title>
        <authorList>
            <person name="Sorbara M.T."/>
            <person name="Littmann E.R."/>
            <person name="Fontana E."/>
            <person name="Moody T.U."/>
            <person name="Kohout C.E."/>
            <person name="Gjonbalaj M."/>
            <person name="Eaton V."/>
            <person name="Seok R."/>
            <person name="Leiner I.M."/>
            <person name="Pamer E.G."/>
        </authorList>
    </citation>
    <scope>NUCLEOTIDE SEQUENCE [LARGE SCALE GENOMIC DNA]</scope>
    <source>
        <strain evidence="3 4">MSK.15.26</strain>
    </source>
</reference>
<evidence type="ECO:0000256" key="1">
    <source>
        <dbReference type="ARBA" id="ARBA00023172"/>
    </source>
</evidence>
<evidence type="ECO:0000313" key="4">
    <source>
        <dbReference type="Proteomes" id="UP000822142"/>
    </source>
</evidence>
<dbReference type="PROSITE" id="PS51898">
    <property type="entry name" value="TYR_RECOMBINASE"/>
    <property type="match status" value="1"/>
</dbReference>
<evidence type="ECO:0000259" key="2">
    <source>
        <dbReference type="PROSITE" id="PS51898"/>
    </source>
</evidence>
<dbReference type="InterPro" id="IPR013762">
    <property type="entry name" value="Integrase-like_cat_sf"/>
</dbReference>
<dbReference type="Gene3D" id="1.10.443.10">
    <property type="entry name" value="Intergrase catalytic core"/>
    <property type="match status" value="1"/>
</dbReference>
<proteinExistence type="predicted"/>
<gene>
    <name evidence="3" type="ORF">G5A70_11505</name>
</gene>
<sequence length="74" mass="8798">MKPYNVTKALKRALKKNALPDFRFHDLRHYAASILHAIGIPDQYIMNYGGWKTDYVMKSVYRNTIDEETQKMQY</sequence>
<dbReference type="Proteomes" id="UP000822142">
    <property type="component" value="Unassembled WGS sequence"/>
</dbReference>
<feature type="domain" description="Tyr recombinase" evidence="2">
    <location>
        <begin position="1"/>
        <end position="74"/>
    </location>
</feature>
<dbReference type="Pfam" id="PF00589">
    <property type="entry name" value="Phage_integrase"/>
    <property type="match status" value="1"/>
</dbReference>
<accession>A0ABX2I9W1</accession>
<dbReference type="InterPro" id="IPR011010">
    <property type="entry name" value="DNA_brk_join_enz"/>
</dbReference>
<protein>
    <submittedName>
        <fullName evidence="3">Tyrosine-type recombinase/integrase</fullName>
    </submittedName>
</protein>
<keyword evidence="1" id="KW-0233">DNA recombination</keyword>